<protein>
    <submittedName>
        <fullName evidence="1">Uncharacterized protein</fullName>
    </submittedName>
</protein>
<proteinExistence type="predicted"/>
<dbReference type="HOGENOM" id="CLU_1625077_0_0_5"/>
<dbReference type="STRING" id="314232.SKA53_07791"/>
<organism evidence="1 2">
    <name type="scientific">Yoonia vestfoldensis SKA53</name>
    <dbReference type="NCBI Taxonomy" id="314232"/>
    <lineage>
        <taxon>Bacteria</taxon>
        <taxon>Pseudomonadati</taxon>
        <taxon>Pseudomonadota</taxon>
        <taxon>Alphaproteobacteria</taxon>
        <taxon>Rhodobacterales</taxon>
        <taxon>Paracoccaceae</taxon>
        <taxon>Yoonia</taxon>
    </lineage>
</organism>
<evidence type="ECO:0000313" key="1">
    <source>
        <dbReference type="EMBL" id="EAQ05990.1"/>
    </source>
</evidence>
<dbReference type="Proteomes" id="UP000004507">
    <property type="component" value="Unassembled WGS sequence"/>
</dbReference>
<dbReference type="EMBL" id="AAMS01000006">
    <property type="protein sequence ID" value="EAQ05990.1"/>
    <property type="molecule type" value="Genomic_DNA"/>
</dbReference>
<reference evidence="1 2" key="1">
    <citation type="submission" date="2006-01" db="EMBL/GenBank/DDBJ databases">
        <authorList>
            <person name="Hagstrom A."/>
            <person name="Ferriera S."/>
            <person name="Johnson J."/>
            <person name="Kravitz S."/>
            <person name="Halpern A."/>
            <person name="Remington K."/>
            <person name="Beeson K."/>
            <person name="Tran B."/>
            <person name="Rogers Y.-H."/>
            <person name="Friedman R."/>
            <person name="Venter J.C."/>
        </authorList>
    </citation>
    <scope>NUCLEOTIDE SEQUENCE [LARGE SCALE GENOMIC DNA]</scope>
    <source>
        <strain evidence="1 2">SKA53</strain>
    </source>
</reference>
<evidence type="ECO:0000313" key="2">
    <source>
        <dbReference type="Proteomes" id="UP000004507"/>
    </source>
</evidence>
<gene>
    <name evidence="1" type="ORF">SKA53_07791</name>
</gene>
<name>A3V6X4_9RHOB</name>
<keyword evidence="2" id="KW-1185">Reference proteome</keyword>
<dbReference type="AlphaFoldDB" id="A3V6X4"/>
<comment type="caution">
    <text evidence="1">The sequence shown here is derived from an EMBL/GenBank/DDBJ whole genome shotgun (WGS) entry which is preliminary data.</text>
</comment>
<accession>A3V6X4</accession>
<sequence>MTSQDALLFWFLRFSDGFDLKKALIKSLDSEPQSEAISAEYDDSHVRFEEDHKQFNKLTTLMMIEGFPTHFGLLTADATIRLTLHESLVAKYGSAQVLHKLLKSIKTAERTQFQGMLADNSTVKTVKAKTTCAQKYLDMCSIDRIRLMRYYDFVCSQNSKSVS</sequence>